<dbReference type="GO" id="GO:0005524">
    <property type="term" value="F:ATP binding"/>
    <property type="evidence" value="ECO:0007669"/>
    <property type="project" value="UniProtKB-KW"/>
</dbReference>
<feature type="region of interest" description="Disordered" evidence="6">
    <location>
        <begin position="153"/>
        <end position="293"/>
    </location>
</feature>
<feature type="compositionally biased region" description="Polar residues" evidence="6">
    <location>
        <begin position="1017"/>
        <end position="1035"/>
    </location>
</feature>
<dbReference type="PROSITE" id="PS00108">
    <property type="entry name" value="PROTEIN_KINASE_ST"/>
    <property type="match status" value="1"/>
</dbReference>
<evidence type="ECO:0000256" key="4">
    <source>
        <dbReference type="ARBA" id="ARBA00022777"/>
    </source>
</evidence>
<feature type="region of interest" description="Disordered" evidence="6">
    <location>
        <begin position="1"/>
        <end position="100"/>
    </location>
</feature>
<dbReference type="Gene3D" id="3.30.200.20">
    <property type="entry name" value="Phosphorylase Kinase, domain 1"/>
    <property type="match status" value="2"/>
</dbReference>
<dbReference type="GO" id="GO:0004674">
    <property type="term" value="F:protein serine/threonine kinase activity"/>
    <property type="evidence" value="ECO:0007669"/>
    <property type="project" value="UniProtKB-KW"/>
</dbReference>
<feature type="compositionally biased region" description="Acidic residues" evidence="6">
    <location>
        <begin position="914"/>
        <end position="928"/>
    </location>
</feature>
<dbReference type="CDD" id="cd05123">
    <property type="entry name" value="STKc_AGC"/>
    <property type="match status" value="1"/>
</dbReference>
<keyword evidence="3" id="KW-0547">Nucleotide-binding</keyword>
<feature type="compositionally biased region" description="Acidic residues" evidence="6">
    <location>
        <begin position="766"/>
        <end position="784"/>
    </location>
</feature>
<dbReference type="PROSITE" id="PS50011">
    <property type="entry name" value="PROTEIN_KINASE_DOM"/>
    <property type="match status" value="1"/>
</dbReference>
<organism evidence="9 10">
    <name type="scientific">Fomitopsis schrenkii</name>
    <name type="common">Brown rot fungus</name>
    <dbReference type="NCBI Taxonomy" id="2126942"/>
    <lineage>
        <taxon>Eukaryota</taxon>
        <taxon>Fungi</taxon>
        <taxon>Dikarya</taxon>
        <taxon>Basidiomycota</taxon>
        <taxon>Agaricomycotina</taxon>
        <taxon>Agaricomycetes</taxon>
        <taxon>Polyporales</taxon>
        <taxon>Fomitopsis</taxon>
    </lineage>
</organism>
<evidence type="ECO:0000256" key="3">
    <source>
        <dbReference type="ARBA" id="ARBA00022741"/>
    </source>
</evidence>
<gene>
    <name evidence="9" type="ORF">FOMPIDRAFT_1024211</name>
</gene>
<evidence type="ECO:0000256" key="6">
    <source>
        <dbReference type="SAM" id="MobiDB-lite"/>
    </source>
</evidence>
<keyword evidence="4" id="KW-0418">Kinase</keyword>
<feature type="domain" description="Protein kinase" evidence="7">
    <location>
        <begin position="362"/>
        <end position="663"/>
    </location>
</feature>
<dbReference type="FunFam" id="3.30.200.20:FF:000743">
    <property type="entry name" value="Non-specific serine/threonine protein kinase"/>
    <property type="match status" value="1"/>
</dbReference>
<sequence>MHSKLRETHPGYKMPSLPIDAAAIPPPPKRKSAFLNTLSRFASPASKASQRSASGRHTSATSSASSALPTPLASPKHELNDPFSEADDEDDLQPPIPPANSTVTALAAYLTSVANDAVLRQSRVWKRFNRVRTDDLQSVRVERAIKRVRSDIAAHVSPSSSADGHQSISQVVNGDRVKPVTNGNGVRAPETAPSAQEDITEDVEGEAESTTLTTPSPLEPAKDSTSPSDTTVDGTEEGTEVEQDRAPTPRSPKPSSSTVDTTTKDSGGDEEIPATPQTQDGPTHRIPRSQSAEPMLRASRVYLASPPGSEATSSRTSQTGESADDSSISTTGRTSSRKKRSKSMDPNAVGKKSQRKVVVDDFEMMRVLGKGCAGKVLLVRHKPTQDVFALKAITKRHVLAHQELQHTLTEQAVLKRMAAEGSDPFVVKLWWSFHDKENLFLVMDFHPGGDLATQLARWGRLGRDRARFYAAEIVEGVEGLHAAGVIYRDLKPENILIAADGHIVLTDFGLSKEFPRRNAPLTAPPTPSSFRGDFTAGTPTAATPHWMKSEAGKDWAPPAQLDTTSTFCGTAEYLAPEVIQGQPYSYEVDWWSFGTMLYEMLTGITPFWANNHSDMYYRVLQDELQFPEDRTMDQDTKSLIRGLLQRNPALRMKEPRIKKHPYFSMIDWSHVYYKRYIPPYIPPIDPSNASDTQNFDDTFLDMEPVIKDDDEQTDTDQEGQTDAERTDGEDGAVTPSQSRSPSVHPEEDDVDVFDGYSFKGRHSIIMDDEDEEEDEEEEEEDEESITGPSIDNVLLDGQVSEVPPVAAEVSNLTAMAVVEEAVEPKTPEARPVALPEPVAPPSPTREQAVAAAKKTVPRRSHEVQISETAKAEPSAAEDAKAAKAAAKRQSAQRQRGRREKSGIPALDRDLSDAHDEETEREEDDDWDFVEADVIVEERNGAAKGTSLFARGVVDRYKLAVFRKSTPRRPTGSRTFSGMSTESDLASPEGTSPTPSDKQRRGRSAGLTFRKHPRQFLRQRSPQATSRSSQSTKTLMSSNSATLSATSTTSTGGLLSPSPSGTSTVPGTPSLRSKESAISMGSPSDSSDQSIDEANNITDHTIRGAAVVDEDKQKSKGLKKYKEAGEKVLSIFQSPR</sequence>
<evidence type="ECO:0000256" key="1">
    <source>
        <dbReference type="ARBA" id="ARBA00022527"/>
    </source>
</evidence>
<dbReference type="InterPro" id="IPR000719">
    <property type="entry name" value="Prot_kinase_dom"/>
</dbReference>
<evidence type="ECO:0000256" key="5">
    <source>
        <dbReference type="ARBA" id="ARBA00022840"/>
    </source>
</evidence>
<feature type="domain" description="AGC-kinase C-terminal" evidence="8">
    <location>
        <begin position="664"/>
        <end position="768"/>
    </location>
</feature>
<dbReference type="InterPro" id="IPR008271">
    <property type="entry name" value="Ser/Thr_kinase_AS"/>
</dbReference>
<name>S8FM22_FOMSC</name>
<evidence type="ECO:0000256" key="2">
    <source>
        <dbReference type="ARBA" id="ARBA00022679"/>
    </source>
</evidence>
<feature type="compositionally biased region" description="Polar residues" evidence="6">
    <location>
        <begin position="971"/>
        <end position="995"/>
    </location>
</feature>
<reference evidence="9 10" key="1">
    <citation type="journal article" date="2012" name="Science">
        <title>The Paleozoic origin of enzymatic lignin decomposition reconstructed from 31 fungal genomes.</title>
        <authorList>
            <person name="Floudas D."/>
            <person name="Binder M."/>
            <person name="Riley R."/>
            <person name="Barry K."/>
            <person name="Blanchette R.A."/>
            <person name="Henrissat B."/>
            <person name="Martinez A.T."/>
            <person name="Otillar R."/>
            <person name="Spatafora J.W."/>
            <person name="Yadav J.S."/>
            <person name="Aerts A."/>
            <person name="Benoit I."/>
            <person name="Boyd A."/>
            <person name="Carlson A."/>
            <person name="Copeland A."/>
            <person name="Coutinho P.M."/>
            <person name="de Vries R.P."/>
            <person name="Ferreira P."/>
            <person name="Findley K."/>
            <person name="Foster B."/>
            <person name="Gaskell J."/>
            <person name="Glotzer D."/>
            <person name="Gorecki P."/>
            <person name="Heitman J."/>
            <person name="Hesse C."/>
            <person name="Hori C."/>
            <person name="Igarashi K."/>
            <person name="Jurgens J.A."/>
            <person name="Kallen N."/>
            <person name="Kersten P."/>
            <person name="Kohler A."/>
            <person name="Kuees U."/>
            <person name="Kumar T.K.A."/>
            <person name="Kuo A."/>
            <person name="LaButti K."/>
            <person name="Larrondo L.F."/>
            <person name="Lindquist E."/>
            <person name="Ling A."/>
            <person name="Lombard V."/>
            <person name="Lucas S."/>
            <person name="Lundell T."/>
            <person name="Martin R."/>
            <person name="McLaughlin D.J."/>
            <person name="Morgenstern I."/>
            <person name="Morin E."/>
            <person name="Murat C."/>
            <person name="Nagy L.G."/>
            <person name="Nolan M."/>
            <person name="Ohm R.A."/>
            <person name="Patyshakuliyeva A."/>
            <person name="Rokas A."/>
            <person name="Ruiz-Duenas F.J."/>
            <person name="Sabat G."/>
            <person name="Salamov A."/>
            <person name="Samejima M."/>
            <person name="Schmutz J."/>
            <person name="Slot J.C."/>
            <person name="St John F."/>
            <person name="Stenlid J."/>
            <person name="Sun H."/>
            <person name="Sun S."/>
            <person name="Syed K."/>
            <person name="Tsang A."/>
            <person name="Wiebenga A."/>
            <person name="Young D."/>
            <person name="Pisabarro A."/>
            <person name="Eastwood D.C."/>
            <person name="Martin F."/>
            <person name="Cullen D."/>
            <person name="Grigoriev I.V."/>
            <person name="Hibbett D.S."/>
        </authorList>
    </citation>
    <scope>NUCLEOTIDE SEQUENCE</scope>
    <source>
        <strain evidence="10">FP-58527</strain>
    </source>
</reference>
<feature type="compositionally biased region" description="Polar residues" evidence="6">
    <location>
        <begin position="34"/>
        <end position="57"/>
    </location>
</feature>
<feature type="region of interest" description="Disordered" evidence="6">
    <location>
        <begin position="823"/>
        <end position="928"/>
    </location>
</feature>
<dbReference type="EMBL" id="KE504157">
    <property type="protein sequence ID" value="EPS99349.1"/>
    <property type="molecule type" value="Genomic_DNA"/>
</dbReference>
<evidence type="ECO:0000313" key="10">
    <source>
        <dbReference type="Proteomes" id="UP000015241"/>
    </source>
</evidence>
<feature type="compositionally biased region" description="Low complexity" evidence="6">
    <location>
        <begin position="1036"/>
        <end position="1088"/>
    </location>
</feature>
<dbReference type="OrthoDB" id="63267at2759"/>
<evidence type="ECO:0008006" key="11">
    <source>
        <dbReference type="Google" id="ProtNLM"/>
    </source>
</evidence>
<dbReference type="HOGENOM" id="CLU_007805_0_0_1"/>
<dbReference type="InterPro" id="IPR000961">
    <property type="entry name" value="AGC-kinase_C"/>
</dbReference>
<dbReference type="SUPFAM" id="SSF56112">
    <property type="entry name" value="Protein kinase-like (PK-like)"/>
    <property type="match status" value="1"/>
</dbReference>
<feature type="compositionally biased region" description="Acidic residues" evidence="6">
    <location>
        <begin position="198"/>
        <end position="207"/>
    </location>
</feature>
<dbReference type="Pfam" id="PF00069">
    <property type="entry name" value="Pkinase"/>
    <property type="match status" value="1"/>
</dbReference>
<accession>S8FM22</accession>
<evidence type="ECO:0000259" key="8">
    <source>
        <dbReference type="PROSITE" id="PS51285"/>
    </source>
</evidence>
<feature type="compositionally biased region" description="Low complexity" evidence="6">
    <location>
        <begin position="58"/>
        <end position="74"/>
    </location>
</feature>
<dbReference type="SMART" id="SM00133">
    <property type="entry name" value="S_TK_X"/>
    <property type="match status" value="1"/>
</dbReference>
<evidence type="ECO:0000313" key="9">
    <source>
        <dbReference type="EMBL" id="EPS99349.1"/>
    </source>
</evidence>
<dbReference type="Gene3D" id="1.10.510.10">
    <property type="entry name" value="Transferase(Phosphotransferase) domain 1"/>
    <property type="match status" value="2"/>
</dbReference>
<keyword evidence="5" id="KW-0067">ATP-binding</keyword>
<feature type="compositionally biased region" description="Acidic residues" evidence="6">
    <location>
        <begin position="708"/>
        <end position="721"/>
    </location>
</feature>
<dbReference type="InterPro" id="IPR045270">
    <property type="entry name" value="STKc_AGC"/>
</dbReference>
<dbReference type="AlphaFoldDB" id="S8FM22"/>
<protein>
    <recommendedName>
        <fullName evidence="11">Protein kinase domain-containing protein</fullName>
    </recommendedName>
</protein>
<dbReference type="InterPro" id="IPR011009">
    <property type="entry name" value="Kinase-like_dom_sf"/>
</dbReference>
<feature type="region of interest" description="Disordered" evidence="6">
    <location>
        <begin position="705"/>
        <end position="796"/>
    </location>
</feature>
<dbReference type="PANTHER" id="PTHR24351">
    <property type="entry name" value="RIBOSOMAL PROTEIN S6 KINASE"/>
    <property type="match status" value="1"/>
</dbReference>
<feature type="region of interest" description="Disordered" evidence="6">
    <location>
        <begin position="958"/>
        <end position="1118"/>
    </location>
</feature>
<keyword evidence="2" id="KW-0808">Transferase</keyword>
<dbReference type="InParanoid" id="S8FM22"/>
<dbReference type="SMART" id="SM00220">
    <property type="entry name" value="S_TKc"/>
    <property type="match status" value="1"/>
</dbReference>
<feature type="compositionally biased region" description="Polar residues" evidence="6">
    <location>
        <begin position="310"/>
        <end position="321"/>
    </location>
</feature>
<keyword evidence="10" id="KW-1185">Reference proteome</keyword>
<dbReference type="STRING" id="743788.S8FM22"/>
<dbReference type="eggNOG" id="KOG0598">
    <property type="taxonomic scope" value="Eukaryota"/>
</dbReference>
<feature type="compositionally biased region" description="Polar residues" evidence="6">
    <location>
        <begin position="157"/>
        <end position="172"/>
    </location>
</feature>
<feature type="region of interest" description="Disordered" evidence="6">
    <location>
        <begin position="305"/>
        <end position="354"/>
    </location>
</feature>
<feature type="compositionally biased region" description="Basic and acidic residues" evidence="6">
    <location>
        <begin position="1108"/>
        <end position="1118"/>
    </location>
</feature>
<proteinExistence type="predicted"/>
<keyword evidence="1" id="KW-0723">Serine/threonine-protein kinase</keyword>
<feature type="compositionally biased region" description="Low complexity" evidence="6">
    <location>
        <begin position="871"/>
        <end position="893"/>
    </location>
</feature>
<dbReference type="Proteomes" id="UP000015241">
    <property type="component" value="Unassembled WGS sequence"/>
</dbReference>
<dbReference type="PROSITE" id="PS51285">
    <property type="entry name" value="AGC_KINASE_CTER"/>
    <property type="match status" value="1"/>
</dbReference>
<feature type="compositionally biased region" description="Basic and acidic residues" evidence="6">
    <location>
        <begin position="1"/>
        <end position="10"/>
    </location>
</feature>
<evidence type="ECO:0000259" key="7">
    <source>
        <dbReference type="PROSITE" id="PS50011"/>
    </source>
</evidence>